<dbReference type="AlphaFoldDB" id="I4AQP7"/>
<evidence type="ECO:0000256" key="1">
    <source>
        <dbReference type="SAM" id="Coils"/>
    </source>
</evidence>
<dbReference type="EMBL" id="CP003345">
    <property type="protein sequence ID" value="AFM06282.1"/>
    <property type="molecule type" value="Genomic_DNA"/>
</dbReference>
<feature type="coiled-coil region" evidence="1">
    <location>
        <begin position="55"/>
        <end position="121"/>
    </location>
</feature>
<keyword evidence="3" id="KW-1185">Reference proteome</keyword>
<protein>
    <recommendedName>
        <fullName evidence="4">DUF349 domain-containing protein</fullName>
    </recommendedName>
</protein>
<dbReference type="InterPro" id="IPR007139">
    <property type="entry name" value="DUF349"/>
</dbReference>
<dbReference type="RefSeq" id="WP_014799705.1">
    <property type="nucleotide sequence ID" value="NC_018018.1"/>
</dbReference>
<name>I4AQP7_BERLS</name>
<dbReference type="HOGENOM" id="CLU_660081_0_0_10"/>
<accession>I4AQP7</accession>
<proteinExistence type="predicted"/>
<evidence type="ECO:0008006" key="4">
    <source>
        <dbReference type="Google" id="ProtNLM"/>
    </source>
</evidence>
<evidence type="ECO:0000313" key="2">
    <source>
        <dbReference type="EMBL" id="AFM06282.1"/>
    </source>
</evidence>
<dbReference type="OrthoDB" id="977295at2"/>
<keyword evidence="1" id="KW-0175">Coiled coil</keyword>
<dbReference type="eggNOG" id="COG0508">
    <property type="taxonomic scope" value="Bacteria"/>
</dbReference>
<sequence>MSTTNSANSTTNHNDSTSYGYIKDDTVYLKGYNNRPDRQIGVVKESSEASIAYFEDRYQKLLEKVEEVAQAIEESQNKGSYLMKLVHIRESLETYNAIGDYTAIEQRILELEQGIEDYISENRVKNTEIKTALLAEAQKLKDSSDWEEVSEYLKDLKMRWIRTGSVGEEDEEMSEEFDRCLDIFFERRKAFFDNERIVNDERILQYKRISNKVRKLNYQKEKTPEMRQEVIDLQKAWKEVGVIPKWKYLKLYRNYKREVDIFFGNPEQSNDSYGSYRQEPPTPTTPEGILESKRKLTEEVEEIASKFENVHLNNVKTKQVQWKKMGIIRNNDEDRLLNNRFHAACSEIFTHVFLENDAKQNFEGYESKTGFEQLKLKIKLIKDSIREEEPKLQQIAKEIPQDSYGRPMFDRNEPSHAPVRSQYMNLLNVIRTKKRLSKKFQNQLNSSYNF</sequence>
<dbReference type="STRING" id="880071.Fleli_3980"/>
<dbReference type="Pfam" id="PF03993">
    <property type="entry name" value="DUF349"/>
    <property type="match status" value="2"/>
</dbReference>
<dbReference type="KEGG" id="fli:Fleli_3980"/>
<dbReference type="Proteomes" id="UP000006054">
    <property type="component" value="Chromosome"/>
</dbReference>
<evidence type="ECO:0000313" key="3">
    <source>
        <dbReference type="Proteomes" id="UP000006054"/>
    </source>
</evidence>
<gene>
    <name evidence="2" type="ordered locus">Fleli_3980</name>
</gene>
<reference evidence="3" key="1">
    <citation type="submission" date="2012-06" db="EMBL/GenBank/DDBJ databases">
        <title>The complete genome of Flexibacter litoralis DSM 6794.</title>
        <authorList>
            <person name="Lucas S."/>
            <person name="Copeland A."/>
            <person name="Lapidus A."/>
            <person name="Glavina del Rio T."/>
            <person name="Dalin E."/>
            <person name="Tice H."/>
            <person name="Bruce D."/>
            <person name="Goodwin L."/>
            <person name="Pitluck S."/>
            <person name="Peters L."/>
            <person name="Ovchinnikova G."/>
            <person name="Lu M."/>
            <person name="Kyrpides N."/>
            <person name="Mavromatis K."/>
            <person name="Ivanova N."/>
            <person name="Brettin T."/>
            <person name="Detter J.C."/>
            <person name="Han C."/>
            <person name="Larimer F."/>
            <person name="Land M."/>
            <person name="Hauser L."/>
            <person name="Markowitz V."/>
            <person name="Cheng J.-F."/>
            <person name="Hugenholtz P."/>
            <person name="Woyke T."/>
            <person name="Wu D."/>
            <person name="Spring S."/>
            <person name="Lang E."/>
            <person name="Kopitz M."/>
            <person name="Brambilla E."/>
            <person name="Klenk H.-P."/>
            <person name="Eisen J.A."/>
        </authorList>
    </citation>
    <scope>NUCLEOTIDE SEQUENCE [LARGE SCALE GENOMIC DNA]</scope>
    <source>
        <strain evidence="3">ATCC 23117 / DSM 6794 / NBRC 15988 / NCIMB 1366 / Sio-4</strain>
    </source>
</reference>
<organism evidence="2 3">
    <name type="scientific">Bernardetia litoralis (strain ATCC 23117 / DSM 6794 / NBRC 15988 / NCIMB 1366 / Fx l1 / Sio-4)</name>
    <name type="common">Flexibacter litoralis</name>
    <dbReference type="NCBI Taxonomy" id="880071"/>
    <lineage>
        <taxon>Bacteria</taxon>
        <taxon>Pseudomonadati</taxon>
        <taxon>Bacteroidota</taxon>
        <taxon>Cytophagia</taxon>
        <taxon>Cytophagales</taxon>
        <taxon>Bernardetiaceae</taxon>
        <taxon>Bernardetia</taxon>
    </lineage>
</organism>